<dbReference type="GO" id="GO:0005524">
    <property type="term" value="F:ATP binding"/>
    <property type="evidence" value="ECO:0007669"/>
    <property type="project" value="UniProtKB-KW"/>
</dbReference>
<gene>
    <name evidence="5" type="primary">potA</name>
    <name evidence="5" type="ordered locus">KVU_0826</name>
</gene>
<evidence type="ECO:0000256" key="1">
    <source>
        <dbReference type="ARBA" id="ARBA00022448"/>
    </source>
</evidence>
<dbReference type="PANTHER" id="PTHR42781">
    <property type="entry name" value="SPERMIDINE/PUTRESCINE IMPORT ATP-BINDING PROTEIN POTA"/>
    <property type="match status" value="1"/>
</dbReference>
<dbReference type="InterPro" id="IPR003593">
    <property type="entry name" value="AAA+_ATPase"/>
</dbReference>
<dbReference type="SUPFAM" id="SSF52540">
    <property type="entry name" value="P-loop containing nucleoside triphosphate hydrolases"/>
    <property type="match status" value="1"/>
</dbReference>
<dbReference type="GO" id="GO:0015697">
    <property type="term" value="P:quaternary ammonium group transport"/>
    <property type="evidence" value="ECO:0007669"/>
    <property type="project" value="UniProtKB-ARBA"/>
</dbReference>
<dbReference type="eggNOG" id="COG3842">
    <property type="taxonomic scope" value="Bacteria"/>
</dbReference>
<keyword evidence="3" id="KW-0067">ATP-binding</keyword>
<keyword evidence="6" id="KW-1185">Reference proteome</keyword>
<evidence type="ECO:0000313" key="6">
    <source>
        <dbReference type="Proteomes" id="UP000000692"/>
    </source>
</evidence>
<dbReference type="GO" id="GO:0016887">
    <property type="term" value="F:ATP hydrolysis activity"/>
    <property type="evidence" value="ECO:0007669"/>
    <property type="project" value="InterPro"/>
</dbReference>
<dbReference type="SMART" id="SM00382">
    <property type="entry name" value="AAA"/>
    <property type="match status" value="1"/>
</dbReference>
<dbReference type="FunFam" id="3.40.50.300:FF:000425">
    <property type="entry name" value="Probable ABC transporter, ATP-binding subunit"/>
    <property type="match status" value="1"/>
</dbReference>
<dbReference type="AlphaFoldDB" id="F9Y533"/>
<dbReference type="InterPro" id="IPR027417">
    <property type="entry name" value="P-loop_NTPase"/>
</dbReference>
<dbReference type="InterPro" id="IPR003439">
    <property type="entry name" value="ABC_transporter-like_ATP-bd"/>
</dbReference>
<reference evidence="5 6" key="1">
    <citation type="journal article" date="2011" name="J. Bacteriol.">
        <title>Complete genome sequence of the industrial strain Ketogulonicigenium vulgare WSH-001.</title>
        <authorList>
            <person name="Liu L."/>
            <person name="Li Y."/>
            <person name="Zhang J."/>
            <person name="Zhou Z."/>
            <person name="Liu J."/>
            <person name="Li X."/>
            <person name="Zhou J."/>
            <person name="Du G."/>
            <person name="Wang L."/>
            <person name="Chen J."/>
        </authorList>
    </citation>
    <scope>NUCLEOTIDE SEQUENCE [LARGE SCALE GENOMIC DNA]</scope>
    <source>
        <strain evidence="5 6">WSH-001</strain>
    </source>
</reference>
<feature type="domain" description="ABC transporter" evidence="4">
    <location>
        <begin position="4"/>
        <end position="234"/>
    </location>
</feature>
<dbReference type="PANTHER" id="PTHR42781:SF4">
    <property type="entry name" value="SPERMIDINE_PUTRESCINE IMPORT ATP-BINDING PROTEIN POTA"/>
    <property type="match status" value="1"/>
</dbReference>
<keyword evidence="1" id="KW-0813">Transport</keyword>
<dbReference type="EMBL" id="CP002018">
    <property type="protein sequence ID" value="AEM40665.1"/>
    <property type="molecule type" value="Genomic_DNA"/>
</dbReference>
<protein>
    <submittedName>
        <fullName evidence="5">ABC-type spermidine/putrescine transport system, ATPase component</fullName>
    </submittedName>
</protein>
<dbReference type="PATRIC" id="fig|759362.5.peg.854"/>
<organism evidence="5 6">
    <name type="scientific">Ketogulonicigenium vulgare (strain WSH-001)</name>
    <dbReference type="NCBI Taxonomy" id="759362"/>
    <lineage>
        <taxon>Bacteria</taxon>
        <taxon>Pseudomonadati</taxon>
        <taxon>Pseudomonadota</taxon>
        <taxon>Alphaproteobacteria</taxon>
        <taxon>Rhodobacterales</taxon>
        <taxon>Roseobacteraceae</taxon>
        <taxon>Ketogulonicigenium</taxon>
    </lineage>
</organism>
<evidence type="ECO:0000256" key="2">
    <source>
        <dbReference type="ARBA" id="ARBA00022741"/>
    </source>
</evidence>
<dbReference type="Gene3D" id="3.40.50.300">
    <property type="entry name" value="P-loop containing nucleotide triphosphate hydrolases"/>
    <property type="match status" value="1"/>
</dbReference>
<evidence type="ECO:0000256" key="3">
    <source>
        <dbReference type="ARBA" id="ARBA00022840"/>
    </source>
</evidence>
<dbReference type="PROSITE" id="PS50893">
    <property type="entry name" value="ABC_TRANSPORTER_2"/>
    <property type="match status" value="1"/>
</dbReference>
<dbReference type="HOGENOM" id="CLU_000604_1_1_5"/>
<name>F9Y533_KETVW</name>
<proteinExistence type="predicted"/>
<dbReference type="OrthoDB" id="9802264at2"/>
<accession>F9Y533</accession>
<keyword evidence="2" id="KW-0547">Nucleotide-binding</keyword>
<dbReference type="PROSITE" id="PS00211">
    <property type="entry name" value="ABC_TRANSPORTER_1"/>
    <property type="match status" value="1"/>
</dbReference>
<dbReference type="Pfam" id="PF00005">
    <property type="entry name" value="ABC_tran"/>
    <property type="match status" value="1"/>
</dbReference>
<dbReference type="InterPro" id="IPR050093">
    <property type="entry name" value="ABC_SmlMolc_Importer"/>
</dbReference>
<dbReference type="InterPro" id="IPR017871">
    <property type="entry name" value="ABC_transporter-like_CS"/>
</dbReference>
<evidence type="ECO:0000259" key="4">
    <source>
        <dbReference type="PROSITE" id="PS50893"/>
    </source>
</evidence>
<dbReference type="RefSeq" id="WP_013384118.1">
    <property type="nucleotide sequence ID" value="NC_017384.1"/>
</dbReference>
<dbReference type="Proteomes" id="UP000000692">
    <property type="component" value="Chromosome"/>
</dbReference>
<sequence>MKSLQISGLSASYGGQQVLRDLNLDIPAGSFVSLLGPSGCGKTTTLRLVAGLMEASAGRIDLDGRNLLRVPSHRRNIGLVFQNYALLPHLNVVENVAYGLRQRGMGTAERLRKAAEFLDLVGLQGFAERTPDALSGGQKQRVSLARALVIDPDLMMFDEPLSNLDARLRLGMRSLIRRLHLQRQTTSIYVTHDQEEAFAISDRVAVMNSGKVEQYDRPEVLYARPASRFVANFVGFENIFPYHLISRAEGGLTISTLGGTLTLPDDPTWEVLPTGLLAARPEALSFGDSSIALDVTLRTYLGRGYAFEATAHGTPILLHSEHADAPATPRLSIDPRQITFLPPDQLSV</sequence>
<dbReference type="KEGG" id="kvl:KVU_0826"/>
<evidence type="ECO:0000313" key="5">
    <source>
        <dbReference type="EMBL" id="AEM40665.1"/>
    </source>
</evidence>